<gene>
    <name evidence="2" type="ORF">JI435_019270</name>
</gene>
<dbReference type="KEGG" id="pno:SNOG_01927"/>
<dbReference type="EMBL" id="CP069024">
    <property type="protein sequence ID" value="QRC91716.1"/>
    <property type="molecule type" value="Genomic_DNA"/>
</dbReference>
<sequence length="583" mass="65137">MDEVPARAYIPPHLRNRVKPADVPAAKVEASVDTNGSSAASVQSKAHKLHSSPNGASTTSRLPPSPPSTPRGPEARSEKHENAEHSTQKPLKTFQPQDPPKAEGGGWSGWDAPRPDPPPVAPKKENPRWPRTRAPAKHVWPKSRDIKAQPSASSSDGDGGVTFGSNSNGDPDYDVKKLMDWNGDWLPPPEQWSARKGHTARHLGSGVEQWINGHSKMCIEPIPTDTLKCLSEDGSCQEIVPRYWIVGIIEQNSLATFWKSMPARDPPALSDVSDHPPFWERYAADADHFIDGLSVPNARVDPSDPDNICAARYGLSATSESRVNLMRDRKADAERKAIARQRRPVREFTQPTTPVPDRRIKPDTNIYIRPVQPADVRGIAEIYNHYVQTSIHANEFEQRAQQQIGNRIDAIIKAGLPFLVAIGRGNQPREPQAYVSEKIVGYASLDDYCDQSSMYRYTFDLEVYVHPGYTGKKVASCLLDRLLEMANTGYNACGGYEYRNDSEYLKTGIGRVIKTIMLTAHMEHDNEEKWVTELLKRFKFLRAGHIPYIGYKLGKVVDAHLYRHVTTETIDPSQRPTISLERD</sequence>
<proteinExistence type="predicted"/>
<dbReference type="InterPro" id="IPR016181">
    <property type="entry name" value="Acyl_CoA_acyltransferase"/>
</dbReference>
<dbReference type="RefSeq" id="XP_001792549.1">
    <property type="nucleotide sequence ID" value="XM_001792497.1"/>
</dbReference>
<dbReference type="Proteomes" id="UP000663193">
    <property type="component" value="Chromosome 2"/>
</dbReference>
<name>A0A7U2ERX4_PHANO</name>
<organism evidence="2 3">
    <name type="scientific">Phaeosphaeria nodorum (strain SN15 / ATCC MYA-4574 / FGSC 10173)</name>
    <name type="common">Glume blotch fungus</name>
    <name type="synonym">Parastagonospora nodorum</name>
    <dbReference type="NCBI Taxonomy" id="321614"/>
    <lineage>
        <taxon>Eukaryota</taxon>
        <taxon>Fungi</taxon>
        <taxon>Dikarya</taxon>
        <taxon>Ascomycota</taxon>
        <taxon>Pezizomycotina</taxon>
        <taxon>Dothideomycetes</taxon>
        <taxon>Pleosporomycetidae</taxon>
        <taxon>Pleosporales</taxon>
        <taxon>Pleosporineae</taxon>
        <taxon>Phaeosphaeriaceae</taxon>
        <taxon>Parastagonospora</taxon>
    </lineage>
</organism>
<dbReference type="OMA" id="MELFVHP"/>
<dbReference type="SUPFAM" id="SSF55729">
    <property type="entry name" value="Acyl-CoA N-acyltransferases (Nat)"/>
    <property type="match status" value="1"/>
</dbReference>
<dbReference type="VEuPathDB" id="FungiDB:JI435_019270"/>
<evidence type="ECO:0000256" key="1">
    <source>
        <dbReference type="SAM" id="MobiDB-lite"/>
    </source>
</evidence>
<evidence type="ECO:0000313" key="2">
    <source>
        <dbReference type="EMBL" id="QRC91716.1"/>
    </source>
</evidence>
<dbReference type="OrthoDB" id="2129362at2759"/>
<feature type="compositionally biased region" description="Polar residues" evidence="1">
    <location>
        <begin position="32"/>
        <end position="44"/>
    </location>
</feature>
<feature type="region of interest" description="Disordered" evidence="1">
    <location>
        <begin position="1"/>
        <end position="171"/>
    </location>
</feature>
<evidence type="ECO:0008006" key="4">
    <source>
        <dbReference type="Google" id="ProtNLM"/>
    </source>
</evidence>
<protein>
    <recommendedName>
        <fullName evidence="4">N-acetyltransferase domain-containing protein</fullName>
    </recommendedName>
</protein>
<feature type="compositionally biased region" description="Basic and acidic residues" evidence="1">
    <location>
        <begin position="73"/>
        <end position="87"/>
    </location>
</feature>
<dbReference type="Gene3D" id="3.40.630.30">
    <property type="match status" value="1"/>
</dbReference>
<reference evidence="3" key="1">
    <citation type="journal article" date="2021" name="BMC Genomics">
        <title>Chromosome-level genome assembly and manually-curated proteome of model necrotroph Parastagonospora nodorum Sn15 reveals a genome-wide trove of candidate effector homologs, and redundancy of virulence-related functions within an accessory chromosome.</title>
        <authorList>
            <person name="Bertazzoni S."/>
            <person name="Jones D.A.B."/>
            <person name="Phan H.T."/>
            <person name="Tan K.-C."/>
            <person name="Hane J.K."/>
        </authorList>
    </citation>
    <scope>NUCLEOTIDE SEQUENCE [LARGE SCALE GENOMIC DNA]</scope>
    <source>
        <strain evidence="3">SN15 / ATCC MYA-4574 / FGSC 10173)</strain>
    </source>
</reference>
<dbReference type="CDD" id="cd04301">
    <property type="entry name" value="NAT_SF"/>
    <property type="match status" value="1"/>
</dbReference>
<dbReference type="AlphaFoldDB" id="A0A7U2ERX4"/>
<keyword evidence="3" id="KW-1185">Reference proteome</keyword>
<feature type="compositionally biased region" description="Basic residues" evidence="1">
    <location>
        <begin position="130"/>
        <end position="141"/>
    </location>
</feature>
<evidence type="ECO:0000313" key="3">
    <source>
        <dbReference type="Proteomes" id="UP000663193"/>
    </source>
</evidence>
<accession>A0A7U2ERX4</accession>